<sequence length="89" mass="10127">MIIGLEDRARAALGYTFIFIAPIQLVNDFESTRGCILILVHTYNILIDGFCKYGKREAARDLFNDLSSKGLLLDVWMYNIMIFGLCEMA</sequence>
<feature type="repeat" description="PPR" evidence="3">
    <location>
        <begin position="39"/>
        <end position="73"/>
    </location>
</feature>
<protein>
    <recommendedName>
        <fullName evidence="6">Pentatricopeptide repeat-containing protein</fullName>
    </recommendedName>
</protein>
<evidence type="ECO:0000256" key="1">
    <source>
        <dbReference type="ARBA" id="ARBA00007626"/>
    </source>
</evidence>
<evidence type="ECO:0000313" key="4">
    <source>
        <dbReference type="EMBL" id="CAH2041451.1"/>
    </source>
</evidence>
<dbReference type="NCBIfam" id="TIGR00756">
    <property type="entry name" value="PPR"/>
    <property type="match status" value="1"/>
</dbReference>
<proteinExistence type="inferred from homology"/>
<keyword evidence="5" id="KW-1185">Reference proteome</keyword>
<accession>A0AAU9RGN8</accession>
<comment type="caution">
    <text evidence="4">The sequence shown here is derived from an EMBL/GenBank/DDBJ whole genome shotgun (WGS) entry which is preliminary data.</text>
</comment>
<dbReference type="InterPro" id="IPR050872">
    <property type="entry name" value="PPR_P_subfamily"/>
</dbReference>
<evidence type="ECO:0000256" key="3">
    <source>
        <dbReference type="PROSITE-ProRule" id="PRU00708"/>
    </source>
</evidence>
<dbReference type="Pfam" id="PF13041">
    <property type="entry name" value="PPR_2"/>
    <property type="match status" value="1"/>
</dbReference>
<dbReference type="PANTHER" id="PTHR46128:SF82">
    <property type="entry name" value="PENTACOTRIPEPTIDE-REPEAT REGION OF PRORP DOMAIN-CONTAINING PROTEIN"/>
    <property type="match status" value="1"/>
</dbReference>
<keyword evidence="2" id="KW-0677">Repeat</keyword>
<evidence type="ECO:0000256" key="2">
    <source>
        <dbReference type="ARBA" id="ARBA00022737"/>
    </source>
</evidence>
<reference evidence="4 5" key="1">
    <citation type="submission" date="2022-03" db="EMBL/GenBank/DDBJ databases">
        <authorList>
            <person name="Nunn A."/>
            <person name="Chopra R."/>
            <person name="Nunn A."/>
            <person name="Contreras Garrido A."/>
        </authorList>
    </citation>
    <scope>NUCLEOTIDE SEQUENCE [LARGE SCALE GENOMIC DNA]</scope>
</reference>
<dbReference type="Proteomes" id="UP000836841">
    <property type="component" value="Unassembled WGS sequence"/>
</dbReference>
<comment type="similarity">
    <text evidence="1">Belongs to the PPR family. P subfamily.</text>
</comment>
<evidence type="ECO:0008006" key="6">
    <source>
        <dbReference type="Google" id="ProtNLM"/>
    </source>
</evidence>
<dbReference type="InterPro" id="IPR002885">
    <property type="entry name" value="PPR_rpt"/>
</dbReference>
<dbReference type="EMBL" id="CAJVSB020000094">
    <property type="protein sequence ID" value="CAH2041451.1"/>
    <property type="molecule type" value="Genomic_DNA"/>
</dbReference>
<dbReference type="PANTHER" id="PTHR46128">
    <property type="entry name" value="MITOCHONDRIAL GROUP I INTRON SPLICING FACTOR CCM1"/>
    <property type="match status" value="1"/>
</dbReference>
<evidence type="ECO:0000313" key="5">
    <source>
        <dbReference type="Proteomes" id="UP000836841"/>
    </source>
</evidence>
<dbReference type="AlphaFoldDB" id="A0AAU9RGN8"/>
<gene>
    <name evidence="4" type="ORF">TAV2_LOCUS4449</name>
</gene>
<dbReference type="PROSITE" id="PS51375">
    <property type="entry name" value="PPR"/>
    <property type="match status" value="1"/>
</dbReference>
<dbReference type="Gene3D" id="1.25.40.10">
    <property type="entry name" value="Tetratricopeptide repeat domain"/>
    <property type="match status" value="1"/>
</dbReference>
<dbReference type="InterPro" id="IPR011990">
    <property type="entry name" value="TPR-like_helical_dom_sf"/>
</dbReference>
<organism evidence="4 5">
    <name type="scientific">Thlaspi arvense</name>
    <name type="common">Field penny-cress</name>
    <dbReference type="NCBI Taxonomy" id="13288"/>
    <lineage>
        <taxon>Eukaryota</taxon>
        <taxon>Viridiplantae</taxon>
        <taxon>Streptophyta</taxon>
        <taxon>Embryophyta</taxon>
        <taxon>Tracheophyta</taxon>
        <taxon>Spermatophyta</taxon>
        <taxon>Magnoliopsida</taxon>
        <taxon>eudicotyledons</taxon>
        <taxon>Gunneridae</taxon>
        <taxon>Pentapetalae</taxon>
        <taxon>rosids</taxon>
        <taxon>malvids</taxon>
        <taxon>Brassicales</taxon>
        <taxon>Brassicaceae</taxon>
        <taxon>Thlaspideae</taxon>
        <taxon>Thlaspi</taxon>
    </lineage>
</organism>
<name>A0AAU9RGN8_THLAR</name>